<keyword evidence="2" id="KW-1185">Reference proteome</keyword>
<organism evidence="1 2">
    <name type="scientific">Lichenifustis flavocetrariae</name>
    <dbReference type="NCBI Taxonomy" id="2949735"/>
    <lineage>
        <taxon>Bacteria</taxon>
        <taxon>Pseudomonadati</taxon>
        <taxon>Pseudomonadota</taxon>
        <taxon>Alphaproteobacteria</taxon>
        <taxon>Hyphomicrobiales</taxon>
        <taxon>Lichenihabitantaceae</taxon>
        <taxon>Lichenifustis</taxon>
    </lineage>
</organism>
<comment type="caution">
    <text evidence="1">The sequence shown here is derived from an EMBL/GenBank/DDBJ whole genome shotgun (WGS) entry which is preliminary data.</text>
</comment>
<name>A0AA41YXV2_9HYPH</name>
<dbReference type="Proteomes" id="UP001165667">
    <property type="component" value="Unassembled WGS sequence"/>
</dbReference>
<proteinExistence type="predicted"/>
<dbReference type="RefSeq" id="WP_282586504.1">
    <property type="nucleotide sequence ID" value="NZ_JAMOIM010000013.1"/>
</dbReference>
<sequence length="181" mass="19731">MSHTISAAVTQARLSAPSLDPGQLPPSVGRLRLRILQVAAGGDIDALLIPIQWNEVPPLFQRGQPRGFDPIAYLKARSFDGHGREMLAILSAVFKAPHALLTRGATQSYVWPVFPPIFDPTPWPQQRLAPWSCVRFADLAQQAPGGGPLVYRTAIGLDGTWQYFWTEDDGTAALAPPAARR</sequence>
<dbReference type="AlphaFoldDB" id="A0AA41YXV2"/>
<reference evidence="1" key="1">
    <citation type="submission" date="2022-05" db="EMBL/GenBank/DDBJ databases">
        <authorList>
            <person name="Pankratov T."/>
        </authorList>
    </citation>
    <scope>NUCLEOTIDE SEQUENCE</scope>
    <source>
        <strain evidence="1">BP6-180914</strain>
    </source>
</reference>
<evidence type="ECO:0000313" key="1">
    <source>
        <dbReference type="EMBL" id="MCW6510134.1"/>
    </source>
</evidence>
<gene>
    <name evidence="1" type="ORF">M8523_19120</name>
</gene>
<protein>
    <submittedName>
        <fullName evidence="1">Uncharacterized protein</fullName>
    </submittedName>
</protein>
<dbReference type="EMBL" id="JAMOIM010000013">
    <property type="protein sequence ID" value="MCW6510134.1"/>
    <property type="molecule type" value="Genomic_DNA"/>
</dbReference>
<accession>A0AA41YXV2</accession>
<evidence type="ECO:0000313" key="2">
    <source>
        <dbReference type="Proteomes" id="UP001165667"/>
    </source>
</evidence>